<evidence type="ECO:0000259" key="2">
    <source>
        <dbReference type="Pfam" id="PF19837"/>
    </source>
</evidence>
<dbReference type="InterPro" id="IPR045630">
    <property type="entry name" value="DUF6316"/>
</dbReference>
<evidence type="ECO:0000256" key="1">
    <source>
        <dbReference type="SAM" id="MobiDB-lite"/>
    </source>
</evidence>
<dbReference type="Pfam" id="PF19837">
    <property type="entry name" value="DUF6316"/>
    <property type="match status" value="1"/>
</dbReference>
<feature type="domain" description="DUF6316" evidence="2">
    <location>
        <begin position="16"/>
        <end position="61"/>
    </location>
</feature>
<name>A0A3B0XYT3_9ZZZZ</name>
<feature type="compositionally biased region" description="Basic and acidic residues" evidence="1">
    <location>
        <begin position="1"/>
        <end position="16"/>
    </location>
</feature>
<sequence>MNESSRSSEHPFTPHDHTHRVSRGYNINGLWYFELRDGGQKGPFDNKEQMTAELDNFIQMHDLMNKNN</sequence>
<proteinExistence type="predicted"/>
<accession>A0A3B0XYT3</accession>
<gene>
    <name evidence="3" type="ORF">MNBD_GAMMA10-2537</name>
</gene>
<organism evidence="3">
    <name type="scientific">hydrothermal vent metagenome</name>
    <dbReference type="NCBI Taxonomy" id="652676"/>
    <lineage>
        <taxon>unclassified sequences</taxon>
        <taxon>metagenomes</taxon>
        <taxon>ecological metagenomes</taxon>
    </lineage>
</organism>
<dbReference type="AlphaFoldDB" id="A0A3B0XYT3"/>
<reference evidence="3" key="1">
    <citation type="submission" date="2018-06" db="EMBL/GenBank/DDBJ databases">
        <authorList>
            <person name="Zhirakovskaya E."/>
        </authorList>
    </citation>
    <scope>NUCLEOTIDE SEQUENCE</scope>
</reference>
<feature type="region of interest" description="Disordered" evidence="1">
    <location>
        <begin position="1"/>
        <end position="20"/>
    </location>
</feature>
<evidence type="ECO:0000313" key="3">
    <source>
        <dbReference type="EMBL" id="VAW72671.1"/>
    </source>
</evidence>
<dbReference type="EMBL" id="UOFJ01000679">
    <property type="protein sequence ID" value="VAW72671.1"/>
    <property type="molecule type" value="Genomic_DNA"/>
</dbReference>
<protein>
    <recommendedName>
        <fullName evidence="2">DUF6316 domain-containing protein</fullName>
    </recommendedName>
</protein>